<evidence type="ECO:0000313" key="1">
    <source>
        <dbReference type="EMBL" id="KIY43227.1"/>
    </source>
</evidence>
<sequence>MPRRLTIGNSMAVWVCGCRWPRRPRFKYIDCMRIGFARAFHLADTHDVGLPIPCNCLNKQTYGERQCIDILVQVQTTPAKHTVWIIVRQGRLACSTSLRGNRKLSRGALEQFTKPCLLCVFLNSITTGEYRVKAVKEEPDKIHNAGVIDRP</sequence>
<name>A0A0D6ZZF9_9AGAR</name>
<evidence type="ECO:0000313" key="2">
    <source>
        <dbReference type="Proteomes" id="UP000054144"/>
    </source>
</evidence>
<accession>A0A0D6ZZF9</accession>
<dbReference type="Proteomes" id="UP000054144">
    <property type="component" value="Unassembled WGS sequence"/>
</dbReference>
<proteinExistence type="predicted"/>
<organism evidence="1 2">
    <name type="scientific">Fistulina hepatica ATCC 64428</name>
    <dbReference type="NCBI Taxonomy" id="1128425"/>
    <lineage>
        <taxon>Eukaryota</taxon>
        <taxon>Fungi</taxon>
        <taxon>Dikarya</taxon>
        <taxon>Basidiomycota</taxon>
        <taxon>Agaricomycotina</taxon>
        <taxon>Agaricomycetes</taxon>
        <taxon>Agaricomycetidae</taxon>
        <taxon>Agaricales</taxon>
        <taxon>Fistulinaceae</taxon>
        <taxon>Fistulina</taxon>
    </lineage>
</organism>
<gene>
    <name evidence="1" type="ORF">FISHEDRAFT_62869</name>
</gene>
<reference evidence="1 2" key="1">
    <citation type="journal article" date="2015" name="Fungal Genet. Biol.">
        <title>Evolution of novel wood decay mechanisms in Agaricales revealed by the genome sequences of Fistulina hepatica and Cylindrobasidium torrendii.</title>
        <authorList>
            <person name="Floudas D."/>
            <person name="Held B.W."/>
            <person name="Riley R."/>
            <person name="Nagy L.G."/>
            <person name="Koehler G."/>
            <person name="Ransdell A.S."/>
            <person name="Younus H."/>
            <person name="Chow J."/>
            <person name="Chiniquy J."/>
            <person name="Lipzen A."/>
            <person name="Tritt A."/>
            <person name="Sun H."/>
            <person name="Haridas S."/>
            <person name="LaButti K."/>
            <person name="Ohm R.A."/>
            <person name="Kues U."/>
            <person name="Blanchette R.A."/>
            <person name="Grigoriev I.V."/>
            <person name="Minto R.E."/>
            <person name="Hibbett D.S."/>
        </authorList>
    </citation>
    <scope>NUCLEOTIDE SEQUENCE [LARGE SCALE GENOMIC DNA]</scope>
    <source>
        <strain evidence="1 2">ATCC 64428</strain>
    </source>
</reference>
<dbReference type="EMBL" id="KN882115">
    <property type="protein sequence ID" value="KIY43227.1"/>
    <property type="molecule type" value="Genomic_DNA"/>
</dbReference>
<protein>
    <submittedName>
        <fullName evidence="1">Uncharacterized protein</fullName>
    </submittedName>
</protein>
<keyword evidence="2" id="KW-1185">Reference proteome</keyword>
<dbReference type="PROSITE" id="PS51257">
    <property type="entry name" value="PROKAR_LIPOPROTEIN"/>
    <property type="match status" value="1"/>
</dbReference>
<dbReference type="AlphaFoldDB" id="A0A0D6ZZF9"/>